<reference evidence="9" key="1">
    <citation type="submission" date="2025-08" db="UniProtKB">
        <authorList>
            <consortium name="RefSeq"/>
        </authorList>
    </citation>
    <scope>IDENTIFICATION</scope>
</reference>
<evidence type="ECO:0000256" key="7">
    <source>
        <dbReference type="SAM" id="MobiDB-lite"/>
    </source>
</evidence>
<protein>
    <submittedName>
        <fullName evidence="9">Ankyrin repeat domain-containing protein 11</fullName>
    </submittedName>
</protein>
<feature type="region of interest" description="Disordered" evidence="7">
    <location>
        <begin position="184"/>
        <end position="272"/>
    </location>
</feature>
<keyword evidence="2" id="KW-0268">Exocytosis</keyword>
<dbReference type="GO" id="GO:0044231">
    <property type="term" value="C:host cell presynaptic membrane"/>
    <property type="evidence" value="ECO:0007669"/>
    <property type="project" value="UniProtKB-KW"/>
</dbReference>
<evidence type="ECO:0000256" key="5">
    <source>
        <dbReference type="ARBA" id="ARBA00023298"/>
    </source>
</evidence>
<name>A0AAJ6QVI2_9ACAR</name>
<evidence type="ECO:0000256" key="1">
    <source>
        <dbReference type="ARBA" id="ARBA00004175"/>
    </source>
</evidence>
<gene>
    <name evidence="9" type="primary">LOC100899081</name>
</gene>
<dbReference type="InterPro" id="IPR053210">
    <property type="entry name" value="ANKRD12"/>
</dbReference>
<comment type="subcellular location">
    <subcellularLocation>
        <location evidence="1">Target cell membrane</location>
    </subcellularLocation>
</comment>
<feature type="repeat" description="ANK" evidence="6">
    <location>
        <begin position="99"/>
        <end position="131"/>
    </location>
</feature>
<dbReference type="InterPro" id="IPR002110">
    <property type="entry name" value="Ankyrin_rpt"/>
</dbReference>
<dbReference type="Pfam" id="PF12796">
    <property type="entry name" value="Ank_2"/>
    <property type="match status" value="2"/>
</dbReference>
<dbReference type="PROSITE" id="PS50297">
    <property type="entry name" value="ANK_REP_REGION"/>
    <property type="match status" value="3"/>
</dbReference>
<dbReference type="PANTHER" id="PTHR24149">
    <property type="entry name" value="ANKYRIN REPEAT DOMAIN-CONTAINING PROTEIN 12"/>
    <property type="match status" value="1"/>
</dbReference>
<keyword evidence="5" id="KW-1053">Target membrane</keyword>
<sequence>MVFCVRHIDPAKSSPKDPVTPKDTRSERRNIRGETPLHVACINGDYEQVKRLIEQGASVNTSDHAGWTPLHEASNRGWYKVARLLIASGANVNARGQLNQFTPLHDAAVNSHLQIVKLLLRYGADSEALTADGKTALELSTHPKVAEFLSQCHSSVNFEHKTSPPGTPRAPLFGGCRRGLFRADSQDIEPDGRHENVFTDTGAVLDMSEPVTSETPETPVMSANQGAPNVKEKSVSMSEESATNRSPSTANSAEDTQPKATQSSGESLGNEISDTEAQNVASDLLMASNSDAEANAAERENPCGSSDSAGAPGTKDEKTEDSDTAESDQKSFQGKKRRRSVEKDVSPAPGSSINDRQTAPEKSKTEGSKASARSPRPKKQKGARKEEKTQLPAASLEDSSKDDVPDQLKTSSNDKSNSSCSSDVEAQDKDAADGLKVPPLKIVLPQLSGEKEVTSDVPAVPATKGKQLPYIVNSPLAAGSPQPPSPASNSPLETKEQREESKRVTRSSQRAQLHDNDDQSEEVMAPTTGKTHPRKRKMRNTRGTAAAAANQRDSGRASSTVGNEKPCTATNDEETQESLPPPEPTPTRDYFGEPSTMFNPYQALKNIRRAVDKRRIAQIETTITPEAPKHFKKFLLNKCTYALDGSPASRLSVPRFPPPSTLPGELRDLFQQQEEERYRLRLQHVMEKDKIILACEQEILRVNAQAARATAGQTIPLSVTCVLRDLEIYNTLDPESNLYNPRTGMTATNPLLENDKKDLSRYNGRVFTSWLQDVEDKWERNKEAMLLRHHSETEALRAVQKMDWEWNAKQRLEEAPKTLPVDSKTDVREGLCALDINICVPMVEVNDDFELLPS</sequence>
<dbReference type="SUPFAM" id="SSF48403">
    <property type="entry name" value="Ankyrin repeat"/>
    <property type="match status" value="1"/>
</dbReference>
<feature type="compositionally biased region" description="Polar residues" evidence="7">
    <location>
        <begin position="210"/>
        <end position="227"/>
    </location>
</feature>
<keyword evidence="4" id="KW-0528">Neurotoxin</keyword>
<keyword evidence="8" id="KW-1185">Reference proteome</keyword>
<evidence type="ECO:0000313" key="9">
    <source>
        <dbReference type="RefSeq" id="XP_003745450.1"/>
    </source>
</evidence>
<dbReference type="GeneID" id="100899081"/>
<dbReference type="PROSITE" id="PS50088">
    <property type="entry name" value="ANK_REPEAT"/>
    <property type="match status" value="3"/>
</dbReference>
<feature type="compositionally biased region" description="Basic residues" evidence="7">
    <location>
        <begin position="531"/>
        <end position="540"/>
    </location>
</feature>
<evidence type="ECO:0000256" key="4">
    <source>
        <dbReference type="ARBA" id="ARBA00023028"/>
    </source>
</evidence>
<dbReference type="GO" id="GO:0044218">
    <property type="term" value="C:other organism cell membrane"/>
    <property type="evidence" value="ECO:0007669"/>
    <property type="project" value="UniProtKB-KW"/>
</dbReference>
<evidence type="ECO:0000256" key="3">
    <source>
        <dbReference type="ARBA" id="ARBA00022537"/>
    </source>
</evidence>
<dbReference type="Proteomes" id="UP000694867">
    <property type="component" value="Unplaced"/>
</dbReference>
<feature type="region of interest" description="Disordered" evidence="7">
    <location>
        <begin position="291"/>
        <end position="596"/>
    </location>
</feature>
<dbReference type="PRINTS" id="PR01415">
    <property type="entry name" value="ANKYRIN"/>
</dbReference>
<feature type="compositionally biased region" description="Polar residues" evidence="7">
    <location>
        <begin position="243"/>
        <end position="272"/>
    </location>
</feature>
<dbReference type="GO" id="GO:0006887">
    <property type="term" value="P:exocytosis"/>
    <property type="evidence" value="ECO:0007669"/>
    <property type="project" value="UniProtKB-KW"/>
</dbReference>
<accession>A0AAJ6QVI2</accession>
<dbReference type="Gene3D" id="1.25.40.20">
    <property type="entry name" value="Ankyrin repeat-containing domain"/>
    <property type="match status" value="1"/>
</dbReference>
<organism evidence="8 9">
    <name type="scientific">Galendromus occidentalis</name>
    <name type="common">western predatory mite</name>
    <dbReference type="NCBI Taxonomy" id="34638"/>
    <lineage>
        <taxon>Eukaryota</taxon>
        <taxon>Metazoa</taxon>
        <taxon>Ecdysozoa</taxon>
        <taxon>Arthropoda</taxon>
        <taxon>Chelicerata</taxon>
        <taxon>Arachnida</taxon>
        <taxon>Acari</taxon>
        <taxon>Parasitiformes</taxon>
        <taxon>Mesostigmata</taxon>
        <taxon>Gamasina</taxon>
        <taxon>Phytoseioidea</taxon>
        <taxon>Phytoseiidae</taxon>
        <taxon>Typhlodrominae</taxon>
        <taxon>Galendromus</taxon>
    </lineage>
</organism>
<feature type="compositionally biased region" description="Basic and acidic residues" evidence="7">
    <location>
        <begin position="19"/>
        <end position="32"/>
    </location>
</feature>
<evidence type="ECO:0000256" key="2">
    <source>
        <dbReference type="ARBA" id="ARBA00022483"/>
    </source>
</evidence>
<keyword evidence="3" id="KW-1052">Target cell membrane</keyword>
<feature type="compositionally biased region" description="Basic and acidic residues" evidence="7">
    <location>
        <begin position="493"/>
        <end position="503"/>
    </location>
</feature>
<dbReference type="RefSeq" id="XP_003745450.1">
    <property type="nucleotide sequence ID" value="XM_003745402.2"/>
</dbReference>
<dbReference type="SMART" id="SM00248">
    <property type="entry name" value="ANK"/>
    <property type="match status" value="4"/>
</dbReference>
<keyword evidence="6" id="KW-0040">ANK repeat</keyword>
<feature type="region of interest" description="Disordered" evidence="7">
    <location>
        <begin position="8"/>
        <end position="32"/>
    </location>
</feature>
<dbReference type="AlphaFoldDB" id="A0AAJ6QVI2"/>
<dbReference type="GO" id="GO:0005654">
    <property type="term" value="C:nucleoplasm"/>
    <property type="evidence" value="ECO:0007669"/>
    <property type="project" value="TreeGrafter"/>
</dbReference>
<keyword evidence="4" id="KW-0638">Presynaptic neurotoxin</keyword>
<dbReference type="KEGG" id="goe:100899081"/>
<keyword evidence="4" id="KW-0800">Toxin</keyword>
<evidence type="ECO:0000256" key="6">
    <source>
        <dbReference type="PROSITE-ProRule" id="PRU00023"/>
    </source>
</evidence>
<keyword evidence="5" id="KW-0472">Membrane</keyword>
<dbReference type="PANTHER" id="PTHR24149:SF14">
    <property type="entry name" value="ANKYRIN REPEAT DOMAIN 12"/>
    <property type="match status" value="1"/>
</dbReference>
<dbReference type="InterPro" id="IPR036770">
    <property type="entry name" value="Ankyrin_rpt-contain_sf"/>
</dbReference>
<proteinExistence type="predicted"/>
<feature type="repeat" description="ANK" evidence="6">
    <location>
        <begin position="32"/>
        <end position="64"/>
    </location>
</feature>
<evidence type="ECO:0000313" key="8">
    <source>
        <dbReference type="Proteomes" id="UP000694867"/>
    </source>
</evidence>
<feature type="repeat" description="ANK" evidence="6">
    <location>
        <begin position="65"/>
        <end position="97"/>
    </location>
</feature>
<feature type="compositionally biased region" description="Low complexity" evidence="7">
    <location>
        <begin position="411"/>
        <end position="423"/>
    </location>
</feature>
<feature type="compositionally biased region" description="Basic and acidic residues" evidence="7">
    <location>
        <begin position="358"/>
        <end position="367"/>
    </location>
</feature>